<comment type="caution">
    <text evidence="17">The sequence shown here is derived from an EMBL/GenBank/DDBJ whole genome shotgun (WGS) entry which is preliminary data.</text>
</comment>
<dbReference type="InterPro" id="IPR000719">
    <property type="entry name" value="Prot_kinase_dom"/>
</dbReference>
<evidence type="ECO:0000256" key="6">
    <source>
        <dbReference type="ARBA" id="ARBA00022692"/>
    </source>
</evidence>
<dbReference type="Gene3D" id="1.10.510.10">
    <property type="entry name" value="Transferase(Phosphotransferase) domain 1"/>
    <property type="match status" value="2"/>
</dbReference>
<keyword evidence="9" id="KW-0067">ATP-binding</keyword>
<dbReference type="PANTHER" id="PTHR46821">
    <property type="entry name" value="OS07G0586332 PROTEIN"/>
    <property type="match status" value="1"/>
</dbReference>
<keyword evidence="5" id="KW-0808">Transferase</keyword>
<accession>A0A8X8ZN28</accession>
<evidence type="ECO:0000256" key="15">
    <source>
        <dbReference type="SAM" id="Phobius"/>
    </source>
</evidence>
<keyword evidence="3" id="KW-1003">Cell membrane</keyword>
<dbReference type="PANTHER" id="PTHR46821:SF4">
    <property type="entry name" value="OS08G0275200 PROTEIN"/>
    <property type="match status" value="1"/>
</dbReference>
<feature type="compositionally biased region" description="Basic residues" evidence="14">
    <location>
        <begin position="712"/>
        <end position="725"/>
    </location>
</feature>
<keyword evidence="4" id="KW-0723">Serine/threonine-protein kinase</keyword>
<feature type="domain" description="Protein kinase" evidence="16">
    <location>
        <begin position="78"/>
        <end position="700"/>
    </location>
</feature>
<evidence type="ECO:0000313" key="18">
    <source>
        <dbReference type="Proteomes" id="UP000298416"/>
    </source>
</evidence>
<evidence type="ECO:0000256" key="11">
    <source>
        <dbReference type="ARBA" id="ARBA00023136"/>
    </source>
</evidence>
<keyword evidence="8" id="KW-0418">Kinase</keyword>
<dbReference type="FunFam" id="1.10.510.10:FF:000780">
    <property type="entry name" value="Receptor-like serine/threonine-protein kinase At4g25390"/>
    <property type="match status" value="1"/>
</dbReference>
<evidence type="ECO:0000256" key="1">
    <source>
        <dbReference type="ARBA" id="ARBA00004162"/>
    </source>
</evidence>
<evidence type="ECO:0000256" key="9">
    <source>
        <dbReference type="ARBA" id="ARBA00022840"/>
    </source>
</evidence>
<keyword evidence="18" id="KW-1185">Reference proteome</keyword>
<name>A0A8X8ZN28_SALSN</name>
<evidence type="ECO:0000256" key="4">
    <source>
        <dbReference type="ARBA" id="ARBA00022527"/>
    </source>
</evidence>
<dbReference type="SMART" id="SM00220">
    <property type="entry name" value="S_TKc"/>
    <property type="match status" value="1"/>
</dbReference>
<feature type="region of interest" description="Disordered" evidence="14">
    <location>
        <begin position="455"/>
        <end position="483"/>
    </location>
</feature>
<evidence type="ECO:0000256" key="12">
    <source>
        <dbReference type="ARBA" id="ARBA00047899"/>
    </source>
</evidence>
<evidence type="ECO:0000256" key="8">
    <source>
        <dbReference type="ARBA" id="ARBA00022777"/>
    </source>
</evidence>
<dbReference type="OrthoDB" id="4062651at2759"/>
<reference evidence="17" key="1">
    <citation type="submission" date="2018-01" db="EMBL/GenBank/DDBJ databases">
        <authorList>
            <person name="Mao J.F."/>
        </authorList>
    </citation>
    <scope>NUCLEOTIDE SEQUENCE</scope>
    <source>
        <strain evidence="17">Huo1</strain>
        <tissue evidence="17">Leaf</tissue>
    </source>
</reference>
<comment type="subcellular location">
    <subcellularLocation>
        <location evidence="1">Cell membrane</location>
        <topology evidence="1">Single-pass membrane protein</topology>
    </subcellularLocation>
</comment>
<keyword evidence="11 15" id="KW-0472">Membrane</keyword>
<evidence type="ECO:0000256" key="2">
    <source>
        <dbReference type="ARBA" id="ARBA00012513"/>
    </source>
</evidence>
<evidence type="ECO:0000256" key="7">
    <source>
        <dbReference type="ARBA" id="ARBA00022741"/>
    </source>
</evidence>
<evidence type="ECO:0000256" key="10">
    <source>
        <dbReference type="ARBA" id="ARBA00022989"/>
    </source>
</evidence>
<keyword evidence="10 15" id="KW-1133">Transmembrane helix</keyword>
<dbReference type="Gene3D" id="3.30.200.20">
    <property type="entry name" value="Phosphorylase Kinase, domain 1"/>
    <property type="match status" value="1"/>
</dbReference>
<feature type="region of interest" description="Disordered" evidence="14">
    <location>
        <begin position="702"/>
        <end position="725"/>
    </location>
</feature>
<dbReference type="AlphaFoldDB" id="A0A8X8ZN28"/>
<gene>
    <name evidence="17" type="ORF">SASPL_128746</name>
</gene>
<comment type="catalytic activity">
    <reaction evidence="13">
        <text>L-seryl-[protein] + ATP = O-phospho-L-seryl-[protein] + ADP + H(+)</text>
        <dbReference type="Rhea" id="RHEA:17989"/>
        <dbReference type="Rhea" id="RHEA-COMP:9863"/>
        <dbReference type="Rhea" id="RHEA-COMP:11604"/>
        <dbReference type="ChEBI" id="CHEBI:15378"/>
        <dbReference type="ChEBI" id="CHEBI:29999"/>
        <dbReference type="ChEBI" id="CHEBI:30616"/>
        <dbReference type="ChEBI" id="CHEBI:83421"/>
        <dbReference type="ChEBI" id="CHEBI:456216"/>
        <dbReference type="EC" id="2.7.11.1"/>
    </reaction>
</comment>
<evidence type="ECO:0000259" key="16">
    <source>
        <dbReference type="PROSITE" id="PS50011"/>
    </source>
</evidence>
<dbReference type="InterPro" id="IPR011009">
    <property type="entry name" value="Kinase-like_dom_sf"/>
</dbReference>
<dbReference type="FunFam" id="3.30.200.20:FF:000542">
    <property type="entry name" value="Receptor-like serine/threonine-protein kinase At4g25390"/>
    <property type="match status" value="1"/>
</dbReference>
<dbReference type="Proteomes" id="UP000298416">
    <property type="component" value="Unassembled WGS sequence"/>
</dbReference>
<feature type="transmembrane region" description="Helical" evidence="15">
    <location>
        <begin position="17"/>
        <end position="42"/>
    </location>
</feature>
<evidence type="ECO:0000256" key="13">
    <source>
        <dbReference type="ARBA" id="ARBA00048679"/>
    </source>
</evidence>
<evidence type="ECO:0000313" key="17">
    <source>
        <dbReference type="EMBL" id="KAG6410681.1"/>
    </source>
</evidence>
<keyword evidence="6 15" id="KW-0812">Transmembrane</keyword>
<dbReference type="InterPro" id="IPR008271">
    <property type="entry name" value="Ser/Thr_kinase_AS"/>
</dbReference>
<dbReference type="Pfam" id="PF00069">
    <property type="entry name" value="Pkinase"/>
    <property type="match status" value="2"/>
</dbReference>
<reference evidence="17" key="2">
    <citation type="submission" date="2020-08" db="EMBL/GenBank/DDBJ databases">
        <title>Plant Genome Project.</title>
        <authorList>
            <person name="Zhang R.-G."/>
        </authorList>
    </citation>
    <scope>NUCLEOTIDE SEQUENCE</scope>
    <source>
        <strain evidence="17">Huo1</strain>
        <tissue evidence="17">Leaf</tissue>
    </source>
</reference>
<keyword evidence="7" id="KW-0547">Nucleotide-binding</keyword>
<protein>
    <recommendedName>
        <fullName evidence="2">non-specific serine/threonine protein kinase</fullName>
        <ecNumber evidence="2">2.7.11.1</ecNumber>
    </recommendedName>
</protein>
<evidence type="ECO:0000256" key="3">
    <source>
        <dbReference type="ARBA" id="ARBA00022475"/>
    </source>
</evidence>
<dbReference type="EMBL" id="PNBA02000010">
    <property type="protein sequence ID" value="KAG6410681.1"/>
    <property type="molecule type" value="Genomic_DNA"/>
</dbReference>
<evidence type="ECO:0000256" key="5">
    <source>
        <dbReference type="ARBA" id="ARBA00022679"/>
    </source>
</evidence>
<dbReference type="GO" id="GO:0005886">
    <property type="term" value="C:plasma membrane"/>
    <property type="evidence" value="ECO:0007669"/>
    <property type="project" value="UniProtKB-SubCell"/>
</dbReference>
<dbReference type="InterPro" id="IPR044576">
    <property type="entry name" value="At4g25390-like"/>
</dbReference>
<dbReference type="SUPFAM" id="SSF56112">
    <property type="entry name" value="Protein kinase-like (PK-like)"/>
    <property type="match status" value="1"/>
</dbReference>
<feature type="region of interest" description="Disordered" evidence="14">
    <location>
        <begin position="257"/>
        <end position="282"/>
    </location>
</feature>
<dbReference type="PROSITE" id="PS00108">
    <property type="entry name" value="PROTEIN_KINASE_ST"/>
    <property type="match status" value="1"/>
</dbReference>
<dbReference type="PROSITE" id="PS50011">
    <property type="entry name" value="PROTEIN_KINASE_DOM"/>
    <property type="match status" value="1"/>
</dbReference>
<dbReference type="EC" id="2.7.11.1" evidence="2"/>
<organism evidence="17">
    <name type="scientific">Salvia splendens</name>
    <name type="common">Scarlet sage</name>
    <dbReference type="NCBI Taxonomy" id="180675"/>
    <lineage>
        <taxon>Eukaryota</taxon>
        <taxon>Viridiplantae</taxon>
        <taxon>Streptophyta</taxon>
        <taxon>Embryophyta</taxon>
        <taxon>Tracheophyta</taxon>
        <taxon>Spermatophyta</taxon>
        <taxon>Magnoliopsida</taxon>
        <taxon>eudicotyledons</taxon>
        <taxon>Gunneridae</taxon>
        <taxon>Pentapetalae</taxon>
        <taxon>asterids</taxon>
        <taxon>lamiids</taxon>
        <taxon>Lamiales</taxon>
        <taxon>Lamiaceae</taxon>
        <taxon>Nepetoideae</taxon>
        <taxon>Mentheae</taxon>
        <taxon>Salviinae</taxon>
        <taxon>Salvia</taxon>
        <taxon>Salvia subgen. Calosphace</taxon>
        <taxon>core Calosphace</taxon>
    </lineage>
</organism>
<dbReference type="GO" id="GO:0004674">
    <property type="term" value="F:protein serine/threonine kinase activity"/>
    <property type="evidence" value="ECO:0007669"/>
    <property type="project" value="UniProtKB-KW"/>
</dbReference>
<sequence length="725" mass="81527">MASRQPFPPNPRPKTSIIFLAITISTSLIILSAILYFLYYLWYTLVHRSRTSPFDGASPLKQLQRFSYKELKNATNSFSSSNCIGKGGSCTVFRGILRDGKLVAVKLLDSASFQCEQEFQNELKILGGIKSCPFVVSLLGFCVEGEKRLVVYEYMPNRSLQESLFSESDSLNCGDTRLSWGRRFGIIHDVAKALAFLHNECDPAVIHGDVKPSNVLLDTEFRAKLSDFGLSRLKVESEGEIGVDMFSQDLWKSQELSGNSNAGVGGGGENESTPNVGTPVESHENDEVDFALALQASASSKSNCRVYHNVMGLAINSLNFNFSPDCGSENKGGGELKGKELSANENGGVEWSKFVPYDDELSSVDHSKELNSNAAIVGEDNGSREDAGAKQWGKDWWWKQDGSGEFCSKDYVMEWIGSQICHSTDWDEEKGAVEEKASSDHAKHLYKCEEVGENSVQEPAFESSGEGVEKEDSKRRRARGRKHRKMHEWWKEEEMDEAKKASRLLVWRRGRFKVPHLRLGKCFKFKNRKKLRNGDDHHHNADDQNMEFSFRKGWRRKNPPRSMGSEDLFSRELSSTTSMRGTLCYVAPEYNGYGYLMEKADIYSLGVLILVIISGRRPLHVLSSPMKLEKANLISWCKSLAHSGNTLELVDQRLRDEYSKEQATLCINLALACLQKMPELRPEISDIVKVLKGEMELPSLPFEFSPSPPPKLHSRSRRRLKSCAD</sequence>
<evidence type="ECO:0000256" key="14">
    <source>
        <dbReference type="SAM" id="MobiDB-lite"/>
    </source>
</evidence>
<dbReference type="GO" id="GO:0005524">
    <property type="term" value="F:ATP binding"/>
    <property type="evidence" value="ECO:0007669"/>
    <property type="project" value="UniProtKB-KW"/>
</dbReference>
<proteinExistence type="predicted"/>
<comment type="catalytic activity">
    <reaction evidence="12">
        <text>L-threonyl-[protein] + ATP = O-phospho-L-threonyl-[protein] + ADP + H(+)</text>
        <dbReference type="Rhea" id="RHEA:46608"/>
        <dbReference type="Rhea" id="RHEA-COMP:11060"/>
        <dbReference type="Rhea" id="RHEA-COMP:11605"/>
        <dbReference type="ChEBI" id="CHEBI:15378"/>
        <dbReference type="ChEBI" id="CHEBI:30013"/>
        <dbReference type="ChEBI" id="CHEBI:30616"/>
        <dbReference type="ChEBI" id="CHEBI:61977"/>
        <dbReference type="ChEBI" id="CHEBI:456216"/>
        <dbReference type="EC" id="2.7.11.1"/>
    </reaction>
</comment>